<feature type="domain" description="MADF" evidence="2">
    <location>
        <begin position="79"/>
        <end position="175"/>
    </location>
</feature>
<dbReference type="Proteomes" id="UP001153737">
    <property type="component" value="Chromosome 5"/>
</dbReference>
<evidence type="ECO:0000313" key="4">
    <source>
        <dbReference type="Proteomes" id="UP001153737"/>
    </source>
</evidence>
<dbReference type="InterPro" id="IPR039353">
    <property type="entry name" value="TF_Adf1"/>
</dbReference>
<dbReference type="AlphaFoldDB" id="A0A9N9X476"/>
<dbReference type="PROSITE" id="PS51029">
    <property type="entry name" value="MADF"/>
    <property type="match status" value="1"/>
</dbReference>
<dbReference type="OrthoDB" id="6780173at2759"/>
<name>A0A9N9X476_PHACE</name>
<accession>A0A9N9X476</accession>
<sequence>MRSYMIVRMKISYLESLSNQLTPERRRKADKIENLLDMASKSLISLTEKENVIPNILGEQNQLFGKNNQFTWSKELEMKLVALYENHPCLYRVTSKDYHNKNRREKSFQEIAVELNENFISTCNIPELSGPQCMSKSNGMKRTFKAISDHNSKSGNNPRSWPYFELMQSLIGEHPFMQPIALASSSSSNVKIRTASESSLEENDESRKSLLPKKRKASEGLSELTAAILESRRIAEEQKDRRHAENMQKQESLLSKIDELIKKL</sequence>
<evidence type="ECO:0000256" key="1">
    <source>
        <dbReference type="SAM" id="MobiDB-lite"/>
    </source>
</evidence>
<reference evidence="3" key="2">
    <citation type="submission" date="2022-10" db="EMBL/GenBank/DDBJ databases">
        <authorList>
            <consortium name="ENA_rothamsted_submissions"/>
            <consortium name="culmorum"/>
            <person name="King R."/>
        </authorList>
    </citation>
    <scope>NUCLEOTIDE SEQUENCE</scope>
</reference>
<proteinExistence type="predicted"/>
<evidence type="ECO:0000259" key="2">
    <source>
        <dbReference type="PROSITE" id="PS51029"/>
    </source>
</evidence>
<gene>
    <name evidence="3" type="ORF">PHAECO_LOCUS9616</name>
</gene>
<dbReference type="PANTHER" id="PTHR12243:SF67">
    <property type="entry name" value="COREPRESSOR OF PANGOLIN, ISOFORM A-RELATED"/>
    <property type="match status" value="1"/>
</dbReference>
<protein>
    <recommendedName>
        <fullName evidence="2">MADF domain-containing protein</fullName>
    </recommendedName>
</protein>
<feature type="region of interest" description="Disordered" evidence="1">
    <location>
        <begin position="193"/>
        <end position="219"/>
    </location>
</feature>
<dbReference type="Pfam" id="PF10545">
    <property type="entry name" value="MADF_DNA_bdg"/>
    <property type="match status" value="1"/>
</dbReference>
<dbReference type="EMBL" id="OU896711">
    <property type="protein sequence ID" value="CAG9822234.1"/>
    <property type="molecule type" value="Genomic_DNA"/>
</dbReference>
<dbReference type="SMART" id="SM00595">
    <property type="entry name" value="MADF"/>
    <property type="match status" value="1"/>
</dbReference>
<organism evidence="3 4">
    <name type="scientific">Phaedon cochleariae</name>
    <name type="common">Mustard beetle</name>
    <dbReference type="NCBI Taxonomy" id="80249"/>
    <lineage>
        <taxon>Eukaryota</taxon>
        <taxon>Metazoa</taxon>
        <taxon>Ecdysozoa</taxon>
        <taxon>Arthropoda</taxon>
        <taxon>Hexapoda</taxon>
        <taxon>Insecta</taxon>
        <taxon>Pterygota</taxon>
        <taxon>Neoptera</taxon>
        <taxon>Endopterygota</taxon>
        <taxon>Coleoptera</taxon>
        <taxon>Polyphaga</taxon>
        <taxon>Cucujiformia</taxon>
        <taxon>Chrysomeloidea</taxon>
        <taxon>Chrysomelidae</taxon>
        <taxon>Chrysomelinae</taxon>
        <taxon>Chrysomelini</taxon>
        <taxon>Phaedon</taxon>
    </lineage>
</organism>
<dbReference type="InterPro" id="IPR006578">
    <property type="entry name" value="MADF-dom"/>
</dbReference>
<evidence type="ECO:0000313" key="3">
    <source>
        <dbReference type="EMBL" id="CAG9822234.1"/>
    </source>
</evidence>
<reference evidence="3" key="1">
    <citation type="submission" date="2022-01" db="EMBL/GenBank/DDBJ databases">
        <authorList>
            <person name="King R."/>
        </authorList>
    </citation>
    <scope>NUCLEOTIDE SEQUENCE</scope>
</reference>
<keyword evidence="4" id="KW-1185">Reference proteome</keyword>
<dbReference type="PANTHER" id="PTHR12243">
    <property type="entry name" value="MADF DOMAIN TRANSCRIPTION FACTOR"/>
    <property type="match status" value="1"/>
</dbReference>